<sequence length="441" mass="48606">MSAEEPPNGPSVPKPDALSSSSEATPLLVDLGDTHMETAPEQPPEETWEDIPEDVRSGTVEEIQTRARLIENDIKVMRSETQRLQHEQTAMQEKIRDNGEKVKQNKVLPYLVGNVVEILDVDPDGEEDGANQDLDSMRKGKCAVIKTSTRQTIFLPLIGLVPSSSLKPGDLIGAMEVDERPTEKYTDIGGLDKQIEELVEAIVLPMQQAEKFKTLGIKPPKGALMYGPPGTGKTLLARACAAQTDACYLKLAGPSLVQMFIGDGAKLVRDAFELAKEKAPAIIFIDELDAIGTKRFDSDKSGDREVQRTMLELLNQLDGFGSDERIKVGSSQQRIELIFLIPLSFVPDDFDRKIEFPLPNETARARILEIHSRKMTVGPGVNFEELARSTDEFNGAQLKAVCVEAGMIALREGASQLNHEHFHSGIAEVQSKKKNDLMYFA</sequence>
<feature type="domain" description="AAA+ ATPase" evidence="11">
    <location>
        <begin position="219"/>
        <end position="360"/>
    </location>
</feature>
<dbReference type="InterPro" id="IPR003959">
    <property type="entry name" value="ATPase_AAA_core"/>
</dbReference>
<evidence type="ECO:0000256" key="6">
    <source>
        <dbReference type="ARBA" id="ARBA00022840"/>
    </source>
</evidence>
<evidence type="ECO:0000256" key="5">
    <source>
        <dbReference type="ARBA" id="ARBA00022741"/>
    </source>
</evidence>
<dbReference type="InterPro" id="IPR003593">
    <property type="entry name" value="AAA+_ATPase"/>
</dbReference>
<keyword evidence="6" id="KW-0067">ATP-binding</keyword>
<dbReference type="OrthoDB" id="9443236at2759"/>
<evidence type="ECO:0000256" key="7">
    <source>
        <dbReference type="ARBA" id="ARBA00022942"/>
    </source>
</evidence>
<name>A0A9P6ASM9_9AGAM</name>
<dbReference type="InterPro" id="IPR027417">
    <property type="entry name" value="P-loop_NTPase"/>
</dbReference>
<dbReference type="Gene3D" id="1.10.8.60">
    <property type="match status" value="1"/>
</dbReference>
<dbReference type="Pfam" id="PF00004">
    <property type="entry name" value="AAA"/>
    <property type="match status" value="1"/>
</dbReference>
<dbReference type="Pfam" id="PF17862">
    <property type="entry name" value="AAA_lid_3"/>
    <property type="match status" value="1"/>
</dbReference>
<evidence type="ECO:0000259" key="11">
    <source>
        <dbReference type="SMART" id="SM00382"/>
    </source>
</evidence>
<evidence type="ECO:0000256" key="10">
    <source>
        <dbReference type="SAM" id="MobiDB-lite"/>
    </source>
</evidence>
<dbReference type="Proteomes" id="UP000886523">
    <property type="component" value="Unassembled WGS sequence"/>
</dbReference>
<dbReference type="SUPFAM" id="SSF52540">
    <property type="entry name" value="P-loop containing nucleoside triphosphate hydrolases"/>
    <property type="match status" value="1"/>
</dbReference>
<evidence type="ECO:0000313" key="13">
    <source>
        <dbReference type="Proteomes" id="UP000886523"/>
    </source>
</evidence>
<protein>
    <recommendedName>
        <fullName evidence="9">26S proteasome regulatory subunit 6A</fullName>
    </recommendedName>
</protein>
<evidence type="ECO:0000256" key="2">
    <source>
        <dbReference type="ARBA" id="ARBA00004496"/>
    </source>
</evidence>
<dbReference type="FunFam" id="1.10.8.60:FF:000009">
    <property type="entry name" value="26S protease regulatory subunit 6A"/>
    <property type="match status" value="1"/>
</dbReference>
<keyword evidence="8" id="KW-0539">Nucleus</keyword>
<reference evidence="12" key="1">
    <citation type="journal article" date="2020" name="Nat. Commun.">
        <title>Large-scale genome sequencing of mycorrhizal fungi provides insights into the early evolution of symbiotic traits.</title>
        <authorList>
            <person name="Miyauchi S."/>
            <person name="Kiss E."/>
            <person name="Kuo A."/>
            <person name="Drula E."/>
            <person name="Kohler A."/>
            <person name="Sanchez-Garcia M."/>
            <person name="Morin E."/>
            <person name="Andreopoulos B."/>
            <person name="Barry K.W."/>
            <person name="Bonito G."/>
            <person name="Buee M."/>
            <person name="Carver A."/>
            <person name="Chen C."/>
            <person name="Cichocki N."/>
            <person name="Clum A."/>
            <person name="Culley D."/>
            <person name="Crous P.W."/>
            <person name="Fauchery L."/>
            <person name="Girlanda M."/>
            <person name="Hayes R.D."/>
            <person name="Keri Z."/>
            <person name="LaButti K."/>
            <person name="Lipzen A."/>
            <person name="Lombard V."/>
            <person name="Magnuson J."/>
            <person name="Maillard F."/>
            <person name="Murat C."/>
            <person name="Nolan M."/>
            <person name="Ohm R.A."/>
            <person name="Pangilinan J."/>
            <person name="Pereira M.F."/>
            <person name="Perotto S."/>
            <person name="Peter M."/>
            <person name="Pfister S."/>
            <person name="Riley R."/>
            <person name="Sitrit Y."/>
            <person name="Stielow J.B."/>
            <person name="Szollosi G."/>
            <person name="Zifcakova L."/>
            <person name="Stursova M."/>
            <person name="Spatafora J.W."/>
            <person name="Tedersoo L."/>
            <person name="Vaario L.M."/>
            <person name="Yamada A."/>
            <person name="Yan M."/>
            <person name="Wang P."/>
            <person name="Xu J."/>
            <person name="Bruns T."/>
            <person name="Baldrian P."/>
            <person name="Vilgalys R."/>
            <person name="Dunand C."/>
            <person name="Henrissat B."/>
            <person name="Grigoriev I.V."/>
            <person name="Hibbett D."/>
            <person name="Nagy L.G."/>
            <person name="Martin F.M."/>
        </authorList>
    </citation>
    <scope>NUCLEOTIDE SEQUENCE</scope>
    <source>
        <strain evidence="12">UP504</strain>
    </source>
</reference>
<dbReference type="InterPro" id="IPR050221">
    <property type="entry name" value="26S_Proteasome_ATPase"/>
</dbReference>
<dbReference type="PANTHER" id="PTHR23073">
    <property type="entry name" value="26S PROTEASOME REGULATORY SUBUNIT"/>
    <property type="match status" value="1"/>
</dbReference>
<dbReference type="InterPro" id="IPR012340">
    <property type="entry name" value="NA-bd_OB-fold"/>
</dbReference>
<organism evidence="12 13">
    <name type="scientific">Hydnum rufescens UP504</name>
    <dbReference type="NCBI Taxonomy" id="1448309"/>
    <lineage>
        <taxon>Eukaryota</taxon>
        <taxon>Fungi</taxon>
        <taxon>Dikarya</taxon>
        <taxon>Basidiomycota</taxon>
        <taxon>Agaricomycotina</taxon>
        <taxon>Agaricomycetes</taxon>
        <taxon>Cantharellales</taxon>
        <taxon>Hydnaceae</taxon>
        <taxon>Hydnum</taxon>
    </lineage>
</organism>
<feature type="region of interest" description="Disordered" evidence="10">
    <location>
        <begin position="1"/>
        <end position="49"/>
    </location>
</feature>
<comment type="caution">
    <text evidence="12">The sequence shown here is derived from an EMBL/GenBank/DDBJ whole genome shotgun (WGS) entry which is preliminary data.</text>
</comment>
<dbReference type="GO" id="GO:0008540">
    <property type="term" value="C:proteasome regulatory particle, base subcomplex"/>
    <property type="evidence" value="ECO:0007669"/>
    <property type="project" value="UniProtKB-ARBA"/>
</dbReference>
<dbReference type="EMBL" id="MU129007">
    <property type="protein sequence ID" value="KAF9510962.1"/>
    <property type="molecule type" value="Genomic_DNA"/>
</dbReference>
<evidence type="ECO:0000256" key="9">
    <source>
        <dbReference type="ARBA" id="ARBA00069320"/>
    </source>
</evidence>
<dbReference type="AlphaFoldDB" id="A0A9P6ASM9"/>
<gene>
    <name evidence="12" type="ORF">BS47DRAFT_1383698</name>
</gene>
<dbReference type="Gene3D" id="2.40.50.140">
    <property type="entry name" value="Nucleic acid-binding proteins"/>
    <property type="match status" value="1"/>
</dbReference>
<accession>A0A9P6ASM9</accession>
<dbReference type="InterPro" id="IPR041569">
    <property type="entry name" value="AAA_lid_3"/>
</dbReference>
<keyword evidence="7" id="KW-0647">Proteasome</keyword>
<dbReference type="GO" id="GO:0005524">
    <property type="term" value="F:ATP binding"/>
    <property type="evidence" value="ECO:0007669"/>
    <property type="project" value="UniProtKB-KW"/>
</dbReference>
<dbReference type="GO" id="GO:0016887">
    <property type="term" value="F:ATP hydrolysis activity"/>
    <property type="evidence" value="ECO:0007669"/>
    <property type="project" value="InterPro"/>
</dbReference>
<keyword evidence="5" id="KW-0547">Nucleotide-binding</keyword>
<evidence type="ECO:0000256" key="8">
    <source>
        <dbReference type="ARBA" id="ARBA00023242"/>
    </source>
</evidence>
<keyword evidence="13" id="KW-1185">Reference proteome</keyword>
<dbReference type="Gene3D" id="3.40.50.300">
    <property type="entry name" value="P-loop containing nucleotide triphosphate hydrolases"/>
    <property type="match status" value="1"/>
</dbReference>
<keyword evidence="4" id="KW-0963">Cytoplasm</keyword>
<evidence type="ECO:0000256" key="3">
    <source>
        <dbReference type="ARBA" id="ARBA00006914"/>
    </source>
</evidence>
<dbReference type="SMART" id="SM00382">
    <property type="entry name" value="AAA"/>
    <property type="match status" value="1"/>
</dbReference>
<proteinExistence type="inferred from homology"/>
<evidence type="ECO:0000313" key="12">
    <source>
        <dbReference type="EMBL" id="KAF9510962.1"/>
    </source>
</evidence>
<dbReference type="FunFam" id="3.40.50.300:FF:000037">
    <property type="entry name" value="26S protease regulatory subunit 6A"/>
    <property type="match status" value="1"/>
</dbReference>
<comment type="subcellular location">
    <subcellularLocation>
        <location evidence="2">Cytoplasm</location>
    </subcellularLocation>
    <subcellularLocation>
        <location evidence="1">Nucleus</location>
    </subcellularLocation>
</comment>
<dbReference type="GO" id="GO:0005737">
    <property type="term" value="C:cytoplasm"/>
    <property type="evidence" value="ECO:0007669"/>
    <property type="project" value="UniProtKB-SubCell"/>
</dbReference>
<comment type="similarity">
    <text evidence="3">Belongs to the AAA ATPase family.</text>
</comment>
<dbReference type="GO" id="GO:0005634">
    <property type="term" value="C:nucleus"/>
    <property type="evidence" value="ECO:0007669"/>
    <property type="project" value="UniProtKB-SubCell"/>
</dbReference>
<evidence type="ECO:0000256" key="4">
    <source>
        <dbReference type="ARBA" id="ARBA00022490"/>
    </source>
</evidence>
<evidence type="ECO:0000256" key="1">
    <source>
        <dbReference type="ARBA" id="ARBA00004123"/>
    </source>
</evidence>